<dbReference type="AlphaFoldDB" id="A0A4Y3R3D6"/>
<name>A0A4Y3R3D6_STRCI</name>
<keyword evidence="2" id="KW-1185">Reference proteome</keyword>
<gene>
    <name evidence="1" type="ORF">SCA03_37590</name>
</gene>
<comment type="caution">
    <text evidence="1">The sequence shown here is derived from an EMBL/GenBank/DDBJ whole genome shotgun (WGS) entry which is preliminary data.</text>
</comment>
<dbReference type="Proteomes" id="UP000319210">
    <property type="component" value="Unassembled WGS sequence"/>
</dbReference>
<accession>A0A4Y3R3D6</accession>
<reference evidence="1 2" key="1">
    <citation type="submission" date="2019-06" db="EMBL/GenBank/DDBJ databases">
        <title>Whole genome shotgun sequence of Streptomyces cacaoi subsp. cacaoi NBRC 12748.</title>
        <authorList>
            <person name="Hosoyama A."/>
            <person name="Uohara A."/>
            <person name="Ohji S."/>
            <person name="Ichikawa N."/>
        </authorList>
    </citation>
    <scope>NUCLEOTIDE SEQUENCE [LARGE SCALE GENOMIC DNA]</scope>
    <source>
        <strain evidence="1 2">NBRC 12748</strain>
    </source>
</reference>
<evidence type="ECO:0000313" key="1">
    <source>
        <dbReference type="EMBL" id="GEB51208.1"/>
    </source>
</evidence>
<dbReference type="RefSeq" id="WP_051846805.1">
    <property type="nucleotide sequence ID" value="NZ_BJMM01000019.1"/>
</dbReference>
<protein>
    <submittedName>
        <fullName evidence="1">Uncharacterized protein</fullName>
    </submittedName>
</protein>
<dbReference type="EMBL" id="BJMM01000019">
    <property type="protein sequence ID" value="GEB51208.1"/>
    <property type="molecule type" value="Genomic_DNA"/>
</dbReference>
<organism evidence="1 2">
    <name type="scientific">Streptomyces cacaoi</name>
    <dbReference type="NCBI Taxonomy" id="1898"/>
    <lineage>
        <taxon>Bacteria</taxon>
        <taxon>Bacillati</taxon>
        <taxon>Actinomycetota</taxon>
        <taxon>Actinomycetes</taxon>
        <taxon>Kitasatosporales</taxon>
        <taxon>Streptomycetaceae</taxon>
        <taxon>Streptomyces</taxon>
    </lineage>
</organism>
<proteinExistence type="predicted"/>
<sequence>MPEIETLLHQVVPAVGAAVSAYGAAVLVRAEEEAAGATVRLGQRLLGRLRRRAPEPEAIDAAVAELAEADGDEDALAALRLRIRQALMSSPGLRAELAALLPPPPAGPTPGVHVSGSVTGIVSTGHGATNIVRREAR</sequence>
<evidence type="ECO:0000313" key="2">
    <source>
        <dbReference type="Proteomes" id="UP000319210"/>
    </source>
</evidence>